<proteinExistence type="predicted"/>
<feature type="region of interest" description="Disordered" evidence="1">
    <location>
        <begin position="175"/>
        <end position="203"/>
    </location>
</feature>
<evidence type="ECO:0000256" key="1">
    <source>
        <dbReference type="SAM" id="MobiDB-lite"/>
    </source>
</evidence>
<dbReference type="Proteomes" id="UP000289738">
    <property type="component" value="Chromosome A03"/>
</dbReference>
<organism evidence="3 4">
    <name type="scientific">Arachis hypogaea</name>
    <name type="common">Peanut</name>
    <dbReference type="NCBI Taxonomy" id="3818"/>
    <lineage>
        <taxon>Eukaryota</taxon>
        <taxon>Viridiplantae</taxon>
        <taxon>Streptophyta</taxon>
        <taxon>Embryophyta</taxon>
        <taxon>Tracheophyta</taxon>
        <taxon>Spermatophyta</taxon>
        <taxon>Magnoliopsida</taxon>
        <taxon>eudicotyledons</taxon>
        <taxon>Gunneridae</taxon>
        <taxon>Pentapetalae</taxon>
        <taxon>rosids</taxon>
        <taxon>fabids</taxon>
        <taxon>Fabales</taxon>
        <taxon>Fabaceae</taxon>
        <taxon>Papilionoideae</taxon>
        <taxon>50 kb inversion clade</taxon>
        <taxon>dalbergioids sensu lato</taxon>
        <taxon>Dalbergieae</taxon>
        <taxon>Pterocarpus clade</taxon>
        <taxon>Arachis</taxon>
    </lineage>
</organism>
<dbReference type="AlphaFoldDB" id="A0A445DUY6"/>
<evidence type="ECO:0000313" key="3">
    <source>
        <dbReference type="EMBL" id="RYR66976.1"/>
    </source>
</evidence>
<reference evidence="3 4" key="1">
    <citation type="submission" date="2019-01" db="EMBL/GenBank/DDBJ databases">
        <title>Sequencing of cultivated peanut Arachis hypogaea provides insights into genome evolution and oil improvement.</title>
        <authorList>
            <person name="Chen X."/>
        </authorList>
    </citation>
    <scope>NUCLEOTIDE SEQUENCE [LARGE SCALE GENOMIC DNA]</scope>
    <source>
        <strain evidence="4">cv. Fuhuasheng</strain>
        <tissue evidence="3">Leaves</tissue>
    </source>
</reference>
<sequence>MGIAHKLRIAVLLCVDLGDANKLRTIISPCAYIIAASFLSTAEDGVTKGMKTSIKEAIALLLNRKIILLFNKELKLIGQATRLLSDFLGSLGTDYSQFHICEESWKIQIHTYAGGSKTLARRKDEEEKLQGKPIRRGELWTTELIVNIESQDESSKQLSQNDSLAQVLGKEHPGRVHALGVGPCPTQLSSNTTAKQSDSDVRIEEYQRTIV</sequence>
<feature type="signal peptide" evidence="2">
    <location>
        <begin position="1"/>
        <end position="20"/>
    </location>
</feature>
<dbReference type="EMBL" id="SDMP01000003">
    <property type="protein sequence ID" value="RYR66976.1"/>
    <property type="molecule type" value="Genomic_DNA"/>
</dbReference>
<feature type="compositionally biased region" description="Polar residues" evidence="1">
    <location>
        <begin position="186"/>
        <end position="196"/>
    </location>
</feature>
<keyword evidence="2" id="KW-0732">Signal</keyword>
<evidence type="ECO:0000313" key="4">
    <source>
        <dbReference type="Proteomes" id="UP000289738"/>
    </source>
</evidence>
<name>A0A445DUY6_ARAHY</name>
<comment type="caution">
    <text evidence="3">The sequence shown here is derived from an EMBL/GenBank/DDBJ whole genome shotgun (WGS) entry which is preliminary data.</text>
</comment>
<keyword evidence="4" id="KW-1185">Reference proteome</keyword>
<accession>A0A445DUY6</accession>
<gene>
    <name evidence="3" type="ORF">Ahy_A03g013185</name>
</gene>
<evidence type="ECO:0000256" key="2">
    <source>
        <dbReference type="SAM" id="SignalP"/>
    </source>
</evidence>
<feature type="chain" id="PRO_5019139436" evidence="2">
    <location>
        <begin position="21"/>
        <end position="211"/>
    </location>
</feature>
<protein>
    <submittedName>
        <fullName evidence="3">Uncharacterized protein</fullName>
    </submittedName>
</protein>